<dbReference type="InterPro" id="IPR015424">
    <property type="entry name" value="PyrdxlP-dep_Trfase"/>
</dbReference>
<dbReference type="GO" id="GO:0042802">
    <property type="term" value="F:identical protein binding"/>
    <property type="evidence" value="ECO:0007669"/>
    <property type="project" value="TreeGrafter"/>
</dbReference>
<evidence type="ECO:0000256" key="1">
    <source>
        <dbReference type="ARBA" id="ARBA00001933"/>
    </source>
</evidence>
<dbReference type="InterPro" id="IPR015421">
    <property type="entry name" value="PyrdxlP-dep_Trfase_major"/>
</dbReference>
<evidence type="ECO:0000313" key="6">
    <source>
        <dbReference type="Proteomes" id="UP000315395"/>
    </source>
</evidence>
<comment type="similarity">
    <text evidence="2 4">Belongs to the class-III pyridoxal-phosphate-dependent aminotransferase family.</text>
</comment>
<comment type="cofactor">
    <cofactor evidence="1">
        <name>pyridoxal 5'-phosphate</name>
        <dbReference type="ChEBI" id="CHEBI:597326"/>
    </cofactor>
</comment>
<dbReference type="PANTHER" id="PTHR11986">
    <property type="entry name" value="AMINOTRANSFERASE CLASS III"/>
    <property type="match status" value="1"/>
</dbReference>
<dbReference type="PIRSF" id="PIRSF000521">
    <property type="entry name" value="Transaminase_4ab_Lys_Orn"/>
    <property type="match status" value="1"/>
</dbReference>
<dbReference type="RefSeq" id="WP_143784123.1">
    <property type="nucleotide sequence ID" value="NZ_CP041616.1"/>
</dbReference>
<dbReference type="EMBL" id="CP041616">
    <property type="protein sequence ID" value="QDO89436.1"/>
    <property type="molecule type" value="Genomic_DNA"/>
</dbReference>
<dbReference type="KEGG" id="orz:FNH13_14770"/>
<accession>A0A516GD35</accession>
<dbReference type="Gene3D" id="3.90.1150.10">
    <property type="entry name" value="Aspartate Aminotransferase, domain 1"/>
    <property type="match status" value="1"/>
</dbReference>
<proteinExistence type="inferred from homology"/>
<dbReference type="PANTHER" id="PTHR11986:SF58">
    <property type="entry name" value="LEUCINE_METHIONINE RACEMASE"/>
    <property type="match status" value="1"/>
</dbReference>
<dbReference type="InterPro" id="IPR050103">
    <property type="entry name" value="Class-III_PLP-dep_AT"/>
</dbReference>
<dbReference type="AlphaFoldDB" id="A0A516GD35"/>
<reference evidence="5 6" key="1">
    <citation type="submission" date="2019-07" db="EMBL/GenBank/DDBJ databases">
        <title>complete genome sequencing of Ornithinimicrobium sp. H23M54.</title>
        <authorList>
            <person name="Bae J.-W."/>
            <person name="Lee S.-Y."/>
        </authorList>
    </citation>
    <scope>NUCLEOTIDE SEQUENCE [LARGE SCALE GENOMIC DNA]</scope>
    <source>
        <strain evidence="5 6">H23M54</strain>
    </source>
</reference>
<organism evidence="5 6">
    <name type="scientific">Ornithinimicrobium ciconiae</name>
    <dbReference type="NCBI Taxonomy" id="2594265"/>
    <lineage>
        <taxon>Bacteria</taxon>
        <taxon>Bacillati</taxon>
        <taxon>Actinomycetota</taxon>
        <taxon>Actinomycetes</taxon>
        <taxon>Micrococcales</taxon>
        <taxon>Ornithinimicrobiaceae</taxon>
        <taxon>Ornithinimicrobium</taxon>
    </lineage>
</organism>
<protein>
    <submittedName>
        <fullName evidence="5">Aminotransferase class III-fold pyridoxal phosphate-dependent enzyme</fullName>
    </submittedName>
</protein>
<dbReference type="InterPro" id="IPR015422">
    <property type="entry name" value="PyrdxlP-dep_Trfase_small"/>
</dbReference>
<dbReference type="PROSITE" id="PS00600">
    <property type="entry name" value="AA_TRANSFER_CLASS_3"/>
    <property type="match status" value="1"/>
</dbReference>
<keyword evidence="3 4" id="KW-0663">Pyridoxal phosphate</keyword>
<gene>
    <name evidence="5" type="ORF">FNH13_14770</name>
</gene>
<evidence type="ECO:0000313" key="5">
    <source>
        <dbReference type="EMBL" id="QDO89436.1"/>
    </source>
</evidence>
<name>A0A516GD35_9MICO</name>
<dbReference type="Pfam" id="PF00202">
    <property type="entry name" value="Aminotran_3"/>
    <property type="match status" value="1"/>
</dbReference>
<dbReference type="SUPFAM" id="SSF53383">
    <property type="entry name" value="PLP-dependent transferases"/>
    <property type="match status" value="1"/>
</dbReference>
<dbReference type="GO" id="GO:0030170">
    <property type="term" value="F:pyridoxal phosphate binding"/>
    <property type="evidence" value="ECO:0007669"/>
    <property type="project" value="InterPro"/>
</dbReference>
<dbReference type="InterPro" id="IPR049704">
    <property type="entry name" value="Aminotrans_3_PPA_site"/>
</dbReference>
<sequence length="448" mass="45833">MDPTPTWTDEQWYAADLASVAGVERLRFFPQVVASGSGSVLTTPEGREVIDLSASWTATGMGHAHPAVVAAAELALRRAPGGSVLSGTHPDAVRLARALCERVEVVAPVADRRAYLGHAGTDANDVALRAARHATGRPGIVAFEGGYHGGLGGSQSVSGIHIAAGTTADADLTLVPYPDLYRPWQGDADTLLANTLKRVEGVLADGQVAAVIVEPIQSDGGVLVPPEGFLARLREATQQHGTLLIVDEVKVGLGRTGHFLAHQVEDVVPDLVTLGKVLGNGLPISALVGPAPALDEPAASALMTTIGNPVSCAAALAVLDLLADGTLATSAAAQGDVAATTLETYASSDAAGAAWVGQIRGRGLSLGLELVHPGSQEPADDLVAKTVLAGWQRGVVAYPVRGNVIEITPPLTITPDELQTGLERLVAALDAAVSGEVSDADVAAFTGW</sequence>
<dbReference type="Gene3D" id="3.40.640.10">
    <property type="entry name" value="Type I PLP-dependent aspartate aminotransferase-like (Major domain)"/>
    <property type="match status" value="1"/>
</dbReference>
<keyword evidence="5" id="KW-0808">Transferase</keyword>
<dbReference type="OrthoDB" id="9801834at2"/>
<keyword evidence="5" id="KW-0032">Aminotransferase</keyword>
<dbReference type="GO" id="GO:0008483">
    <property type="term" value="F:transaminase activity"/>
    <property type="evidence" value="ECO:0007669"/>
    <property type="project" value="UniProtKB-KW"/>
</dbReference>
<evidence type="ECO:0000256" key="2">
    <source>
        <dbReference type="ARBA" id="ARBA00008954"/>
    </source>
</evidence>
<dbReference type="Proteomes" id="UP000315395">
    <property type="component" value="Chromosome"/>
</dbReference>
<keyword evidence="6" id="KW-1185">Reference proteome</keyword>
<evidence type="ECO:0000256" key="4">
    <source>
        <dbReference type="RuleBase" id="RU003560"/>
    </source>
</evidence>
<dbReference type="InterPro" id="IPR005814">
    <property type="entry name" value="Aminotrans_3"/>
</dbReference>
<evidence type="ECO:0000256" key="3">
    <source>
        <dbReference type="ARBA" id="ARBA00022898"/>
    </source>
</evidence>